<dbReference type="InterPro" id="IPR002227">
    <property type="entry name" value="Tyrosinase_Cu-bd"/>
</dbReference>
<dbReference type="SUPFAM" id="SSF48056">
    <property type="entry name" value="Di-copper centre-containing domain"/>
    <property type="match status" value="1"/>
</dbReference>
<dbReference type="PROSITE" id="PS00498">
    <property type="entry name" value="TYROSINASE_2"/>
    <property type="match status" value="1"/>
</dbReference>
<protein>
    <submittedName>
        <fullName evidence="4">Tyrosinase family protein</fullName>
    </submittedName>
</protein>
<name>A0ABT7A7R5_9ACTN</name>
<proteinExistence type="predicted"/>
<dbReference type="PANTHER" id="PTHR11474">
    <property type="entry name" value="TYROSINASE FAMILY MEMBER"/>
    <property type="match status" value="1"/>
</dbReference>
<evidence type="ECO:0000259" key="3">
    <source>
        <dbReference type="PROSITE" id="PS00498"/>
    </source>
</evidence>
<accession>A0ABT7A7R5</accession>
<dbReference type="InterPro" id="IPR050316">
    <property type="entry name" value="Tyrosinase/Hemocyanin"/>
</dbReference>
<dbReference type="Proteomes" id="UP001214441">
    <property type="component" value="Unassembled WGS sequence"/>
</dbReference>
<dbReference type="Gene3D" id="1.10.1280.10">
    <property type="entry name" value="Di-copper center containing domain from catechol oxidase"/>
    <property type="match status" value="2"/>
</dbReference>
<comment type="caution">
    <text evidence="4">The sequence shown here is derived from an EMBL/GenBank/DDBJ whole genome shotgun (WGS) entry which is preliminary data.</text>
</comment>
<keyword evidence="5" id="KW-1185">Reference proteome</keyword>
<reference evidence="4 5" key="1">
    <citation type="submission" date="2023-05" db="EMBL/GenBank/DDBJ databases">
        <title>Streptantibioticus silvisoli sp. nov., acidotolerant actinomycetes 1 from pine litter.</title>
        <authorList>
            <person name="Swiecimska M."/>
            <person name="Golinska P."/>
            <person name="Sangal V."/>
            <person name="Wachnowicz B."/>
            <person name="Goodfellow M."/>
        </authorList>
    </citation>
    <scope>NUCLEOTIDE SEQUENCE [LARGE SCALE GENOMIC DNA]</scope>
    <source>
        <strain evidence="4 5">DSM 42109</strain>
    </source>
</reference>
<evidence type="ECO:0000313" key="5">
    <source>
        <dbReference type="Proteomes" id="UP001214441"/>
    </source>
</evidence>
<evidence type="ECO:0000313" key="4">
    <source>
        <dbReference type="EMBL" id="MDJ1137112.1"/>
    </source>
</evidence>
<gene>
    <name evidence="4" type="ORF">NMN56_035250</name>
</gene>
<dbReference type="InterPro" id="IPR057190">
    <property type="entry name" value="DUF7868"/>
</dbReference>
<dbReference type="RefSeq" id="WP_274041260.1">
    <property type="nucleotide sequence ID" value="NZ_JANCPR020000051.1"/>
</dbReference>
<evidence type="ECO:0000259" key="2">
    <source>
        <dbReference type="PROSITE" id="PS00497"/>
    </source>
</evidence>
<evidence type="ECO:0000256" key="1">
    <source>
        <dbReference type="ARBA" id="ARBA00022723"/>
    </source>
</evidence>
<dbReference type="EMBL" id="JANCPR020000051">
    <property type="protein sequence ID" value="MDJ1137112.1"/>
    <property type="molecule type" value="Genomic_DNA"/>
</dbReference>
<dbReference type="InterPro" id="IPR008922">
    <property type="entry name" value="Di-copper_centre_dom_sf"/>
</dbReference>
<sequence>MGSSFKRRDVAGMVNPTTGAWDPVLYWYARAVGEMKKKDRSASDSWLFQAFTHGVPKSEGVRPTDPDEWRQCPHGNQYFLPWHRWHVYYFERIVRRVIVKDLGQRDQAHWTLPYWNYAHLDAAFDPLLGGAQSAEEYRRIPLALRQERMRDPRGQEEGPNPLYLKPHDANGRCRGAEPMTYDQVDPAAAMRERHFEPVDRRAVSGFSAVLERWPHGNVHTAVGGLMGKVPTAGQDPVFWLHHCNIDRLWYAWLSRGHTLPTGWQWPAVRPQHAEHEHGKDLPFVLRDENGGQHRFTGPVFTFPEDAYEYESLTDGTGSDAPPKARLGVVPPVGAVLVAGTDEETALGAGQLALDLVPEAGREEAIGSALEGNAGEDGSSLVLLTFEGVRADAPPCTNFRVFLGDDTRDTNPCGDAFVGLLTFFGAVGEDAEMTEDGAGLTFRFDVTETLRDLRGGSAWSGAGVPTVRIAPAEEPSFEGVNARFSRASFTVT</sequence>
<dbReference type="PRINTS" id="PR00092">
    <property type="entry name" value="TYROSINASE"/>
</dbReference>
<dbReference type="Pfam" id="PF25271">
    <property type="entry name" value="DUF7868"/>
    <property type="match status" value="1"/>
</dbReference>
<dbReference type="Pfam" id="PF00264">
    <property type="entry name" value="Tyrosinase"/>
    <property type="match status" value="1"/>
</dbReference>
<dbReference type="PROSITE" id="PS00497">
    <property type="entry name" value="TYROSINASE_1"/>
    <property type="match status" value="1"/>
</dbReference>
<keyword evidence="1" id="KW-0479">Metal-binding</keyword>
<feature type="domain" description="Tyrosinase copper-binding" evidence="2">
    <location>
        <begin position="74"/>
        <end position="91"/>
    </location>
</feature>
<feature type="domain" description="Tyrosinase copper-binding" evidence="3">
    <location>
        <begin position="235"/>
        <end position="246"/>
    </location>
</feature>
<organism evidence="4 5">
    <name type="scientific">Streptomyces iconiensis</name>
    <dbReference type="NCBI Taxonomy" id="1384038"/>
    <lineage>
        <taxon>Bacteria</taxon>
        <taxon>Bacillati</taxon>
        <taxon>Actinomycetota</taxon>
        <taxon>Actinomycetes</taxon>
        <taxon>Kitasatosporales</taxon>
        <taxon>Streptomycetaceae</taxon>
        <taxon>Streptomyces</taxon>
    </lineage>
</organism>